<dbReference type="SMART" id="SM00906">
    <property type="entry name" value="Fungal_trans"/>
    <property type="match status" value="1"/>
</dbReference>
<dbReference type="PROSITE" id="PS00463">
    <property type="entry name" value="ZN2_CY6_FUNGAL_1"/>
    <property type="match status" value="1"/>
</dbReference>
<dbReference type="InterPro" id="IPR050613">
    <property type="entry name" value="Sec_Metabolite_Reg"/>
</dbReference>
<dbReference type="CDD" id="cd12148">
    <property type="entry name" value="fungal_TF_MHR"/>
    <property type="match status" value="1"/>
</dbReference>
<dbReference type="SUPFAM" id="SSF57701">
    <property type="entry name" value="Zn2/Cys6 DNA-binding domain"/>
    <property type="match status" value="1"/>
</dbReference>
<evidence type="ECO:0000313" key="9">
    <source>
        <dbReference type="EMBL" id="KFX52197.1"/>
    </source>
</evidence>
<feature type="region of interest" description="Disordered" evidence="7">
    <location>
        <begin position="954"/>
        <end position="986"/>
    </location>
</feature>
<keyword evidence="6" id="KW-0539">Nucleus</keyword>
<evidence type="ECO:0000256" key="7">
    <source>
        <dbReference type="SAM" id="MobiDB-lite"/>
    </source>
</evidence>
<feature type="compositionally biased region" description="Polar residues" evidence="7">
    <location>
        <begin position="956"/>
        <end position="969"/>
    </location>
</feature>
<evidence type="ECO:0000256" key="5">
    <source>
        <dbReference type="ARBA" id="ARBA00023163"/>
    </source>
</evidence>
<evidence type="ECO:0000256" key="1">
    <source>
        <dbReference type="ARBA" id="ARBA00004123"/>
    </source>
</evidence>
<dbReference type="eggNOG" id="KOG1502">
    <property type="taxonomic scope" value="Eukaryota"/>
</dbReference>
<keyword evidence="5" id="KW-0804">Transcription</keyword>
<dbReference type="Gene3D" id="4.10.240.10">
    <property type="entry name" value="Zn(2)-C6 fungal-type DNA-binding domain"/>
    <property type="match status" value="1"/>
</dbReference>
<dbReference type="Pfam" id="PF04082">
    <property type="entry name" value="Fungal_trans"/>
    <property type="match status" value="1"/>
</dbReference>
<keyword evidence="4" id="KW-0238">DNA-binding</keyword>
<dbReference type="HOGENOM" id="CLU_293914_0_0_1"/>
<dbReference type="SUPFAM" id="SSF51735">
    <property type="entry name" value="NAD(P)-binding Rossmann-fold domains"/>
    <property type="match status" value="1"/>
</dbReference>
<comment type="subcellular location">
    <subcellularLocation>
        <location evidence="1">Nucleus</location>
    </subcellularLocation>
</comment>
<dbReference type="InterPro" id="IPR036864">
    <property type="entry name" value="Zn2-C6_fun-type_DNA-bd_sf"/>
</dbReference>
<feature type="region of interest" description="Disordered" evidence="7">
    <location>
        <begin position="336"/>
        <end position="356"/>
    </location>
</feature>
<organism evidence="9">
    <name type="scientific">Talaromyces marneffei PM1</name>
    <dbReference type="NCBI Taxonomy" id="1077442"/>
    <lineage>
        <taxon>Eukaryota</taxon>
        <taxon>Fungi</taxon>
        <taxon>Dikarya</taxon>
        <taxon>Ascomycota</taxon>
        <taxon>Pezizomycotina</taxon>
        <taxon>Eurotiomycetes</taxon>
        <taxon>Eurotiomycetidae</taxon>
        <taxon>Eurotiales</taxon>
        <taxon>Trichocomaceae</taxon>
        <taxon>Talaromyces</taxon>
        <taxon>Talaromyces sect. Talaromyces</taxon>
    </lineage>
</organism>
<evidence type="ECO:0000256" key="6">
    <source>
        <dbReference type="ARBA" id="ARBA00023242"/>
    </source>
</evidence>
<dbReference type="AlphaFoldDB" id="A0A093VI25"/>
<evidence type="ECO:0000256" key="4">
    <source>
        <dbReference type="ARBA" id="ARBA00023125"/>
    </source>
</evidence>
<sequence>MASKIEFVLVTGSTGFIGAHVVDTLLARGLKVRGATRSLAKGDEMIRSRPQYAGKLEFVQIQDFENPGGLTEAVDGVDAVIHVASPFNYHITDNEKELIIPAINGVRFMLEAASNAPSIQRVVITSSFASVVDINRTGPPGFTYTAADWNPLTYEEAADPKSTPVVAYRGSKKYAELAAWDFIKDKKPHFDIVTLCPPMVFGPIAHPIKSLDHLNESNAALWEIAQGSSPFPTARVPFWIDVRDLATAHVEAALRKEAGGKRYTPASPERWSYALAAQHMVSGFPELRDMIKLEEQVIDDTLSLDGETAAKQFGYQCRKFEETIRDFMVQCLATKAKDDSPSSGNVASRPKQRKPANRRTLSCYPCRKHKLKCDRQIPCQSCIRYQREDQCKENPAPSASARVALRQSPPSIAPGYLPESPNPEGDYILEILSSPTKYSIEQLVEFCQASTRLDPAYSMMFLQSRFTLPVLLPHSLPILSETRGNSSSSIPRSIDSKLFWKLQLTSLLPPRKLCDKLVSYYIVNIDLIYHALHIPTFQLQYDGFWSLNAAEIDLIWLALLLTIISLAALMSPKEYMEMLAMENSIGRDWAHVWHQASRQALYAGEYELKPTLTQLQVFLCTQIYWLETKQHEVLNSALGQAVRNAQAIGLDKNRPGKNRLDTELRRRIWWELIVDDCYQAMCLGRPPLIHPSSSEVPKPVHCNDVDVTETSITPRPIEEITDMSASTAHIEVYIIFRRIFEDNGSYASSYEYVRSIDRQIQDVVSRFPWYFQTNNEFNVCHASSMNVITWQHSLLHIGICLQRIRLNRPFLHARIGESWIVCAKAAQDMFVPYRRMRENNVVGFLRSQRFTSLEYQVYTAAVAVAAFLLVERSLPGLSSQLMIQDIQMVISDLEQVDLRPMLADGVKVLRKMLDLFEQDQGKDSLARASLVKEIASVFGGEELAKKYLKRSDDDMTSSTQVTRTPQPLTTREPDFERSIPPSTEHPSIEVDNFFMTIDDFTSMDFEVALDMLSFDQWLDYPIPEDTGAPLEQW</sequence>
<evidence type="ECO:0000259" key="8">
    <source>
        <dbReference type="PROSITE" id="PS50048"/>
    </source>
</evidence>
<evidence type="ECO:0000256" key="2">
    <source>
        <dbReference type="ARBA" id="ARBA00022723"/>
    </source>
</evidence>
<dbReference type="GO" id="GO:0005634">
    <property type="term" value="C:nucleus"/>
    <property type="evidence" value="ECO:0007669"/>
    <property type="project" value="UniProtKB-SubCell"/>
</dbReference>
<dbReference type="GO" id="GO:0000981">
    <property type="term" value="F:DNA-binding transcription factor activity, RNA polymerase II-specific"/>
    <property type="evidence" value="ECO:0007669"/>
    <property type="project" value="InterPro"/>
</dbReference>
<reference evidence="9" key="1">
    <citation type="journal article" date="2014" name="PLoS Genet.">
        <title>Signature Gene Expression Reveals Novel Clues to the Molecular Mechanisms of Dimorphic Transition in Penicillium marneffei.</title>
        <authorList>
            <person name="Yang E."/>
            <person name="Wang G."/>
            <person name="Cai J."/>
            <person name="Woo P.C."/>
            <person name="Lau S.K."/>
            <person name="Yuen K.-Y."/>
            <person name="Chow W.-N."/>
            <person name="Lin X."/>
        </authorList>
    </citation>
    <scope>NUCLEOTIDE SEQUENCE [LARGE SCALE GENOMIC DNA]</scope>
    <source>
        <strain evidence="9">PM1</strain>
    </source>
</reference>
<comment type="caution">
    <text evidence="9">The sequence shown here is derived from an EMBL/GenBank/DDBJ whole genome shotgun (WGS) entry which is preliminary data.</text>
</comment>
<dbReference type="CDD" id="cd00067">
    <property type="entry name" value="GAL4"/>
    <property type="match status" value="1"/>
</dbReference>
<dbReference type="InterPro" id="IPR001138">
    <property type="entry name" value="Zn2Cys6_DnaBD"/>
</dbReference>
<dbReference type="PANTHER" id="PTHR31001">
    <property type="entry name" value="UNCHARACTERIZED TRANSCRIPTIONAL REGULATORY PROTEIN"/>
    <property type="match status" value="1"/>
</dbReference>
<protein>
    <submittedName>
        <fullName evidence="9">Uncharacterized oxidoreductase</fullName>
    </submittedName>
</protein>
<dbReference type="InterPro" id="IPR007219">
    <property type="entry name" value="XnlR_reg_dom"/>
</dbReference>
<dbReference type="Gene3D" id="3.40.50.720">
    <property type="entry name" value="NAD(P)-binding Rossmann-like Domain"/>
    <property type="match status" value="1"/>
</dbReference>
<dbReference type="Pfam" id="PF01370">
    <property type="entry name" value="Epimerase"/>
    <property type="match status" value="1"/>
</dbReference>
<dbReference type="GO" id="GO:0006351">
    <property type="term" value="P:DNA-templated transcription"/>
    <property type="evidence" value="ECO:0007669"/>
    <property type="project" value="InterPro"/>
</dbReference>
<dbReference type="InterPro" id="IPR036291">
    <property type="entry name" value="NAD(P)-bd_dom_sf"/>
</dbReference>
<keyword evidence="3" id="KW-0805">Transcription regulation</keyword>
<dbReference type="PROSITE" id="PS50048">
    <property type="entry name" value="ZN2_CY6_FUNGAL_2"/>
    <property type="match status" value="1"/>
</dbReference>
<feature type="domain" description="Zn(2)-C6 fungal-type" evidence="8">
    <location>
        <begin position="362"/>
        <end position="391"/>
    </location>
</feature>
<evidence type="ECO:0000256" key="3">
    <source>
        <dbReference type="ARBA" id="ARBA00023015"/>
    </source>
</evidence>
<dbReference type="GO" id="GO:0003677">
    <property type="term" value="F:DNA binding"/>
    <property type="evidence" value="ECO:0007669"/>
    <property type="project" value="UniProtKB-KW"/>
</dbReference>
<dbReference type="Pfam" id="PF00172">
    <property type="entry name" value="Zn_clus"/>
    <property type="match status" value="1"/>
</dbReference>
<accession>A0A093VI25</accession>
<keyword evidence="2" id="KW-0479">Metal-binding</keyword>
<proteinExistence type="predicted"/>
<dbReference type="SMART" id="SM00066">
    <property type="entry name" value="GAL4"/>
    <property type="match status" value="1"/>
</dbReference>
<dbReference type="EMBL" id="JPOX01000003">
    <property type="protein sequence ID" value="KFX52197.1"/>
    <property type="molecule type" value="Genomic_DNA"/>
</dbReference>
<dbReference type="GO" id="GO:0008270">
    <property type="term" value="F:zinc ion binding"/>
    <property type="evidence" value="ECO:0007669"/>
    <property type="project" value="InterPro"/>
</dbReference>
<dbReference type="CDD" id="cd05227">
    <property type="entry name" value="AR_SDR_e"/>
    <property type="match status" value="1"/>
</dbReference>
<dbReference type="InterPro" id="IPR001509">
    <property type="entry name" value="Epimerase_deHydtase"/>
</dbReference>
<gene>
    <name evidence="9" type="ORF">GQ26_0031300</name>
</gene>
<name>A0A093VI25_TALMA</name>